<dbReference type="InterPro" id="IPR024699">
    <property type="entry name" value="AcuA"/>
</dbReference>
<keyword evidence="3" id="KW-1185">Reference proteome</keyword>
<name>A0A370GLR9_9BACI</name>
<dbReference type="GO" id="GO:0016747">
    <property type="term" value="F:acyltransferase activity, transferring groups other than amino-acyl groups"/>
    <property type="evidence" value="ECO:0007669"/>
    <property type="project" value="InterPro"/>
</dbReference>
<evidence type="ECO:0000313" key="2">
    <source>
        <dbReference type="EMBL" id="RDI44300.1"/>
    </source>
</evidence>
<dbReference type="SUPFAM" id="SSF55729">
    <property type="entry name" value="Acyl-CoA N-acyltransferases (Nat)"/>
    <property type="match status" value="1"/>
</dbReference>
<dbReference type="InterPro" id="IPR016181">
    <property type="entry name" value="Acyl_CoA_acyltransferase"/>
</dbReference>
<dbReference type="Pfam" id="PF00583">
    <property type="entry name" value="Acetyltransf_1"/>
    <property type="match status" value="1"/>
</dbReference>
<dbReference type="Proteomes" id="UP000255326">
    <property type="component" value="Unassembled WGS sequence"/>
</dbReference>
<organism evidence="2 3">
    <name type="scientific">Falsibacillus pallidus</name>
    <dbReference type="NCBI Taxonomy" id="493781"/>
    <lineage>
        <taxon>Bacteria</taxon>
        <taxon>Bacillati</taxon>
        <taxon>Bacillota</taxon>
        <taxon>Bacilli</taxon>
        <taxon>Bacillales</taxon>
        <taxon>Bacillaceae</taxon>
        <taxon>Falsibacillus</taxon>
    </lineage>
</organism>
<accession>A0A370GLR9</accession>
<dbReference type="GO" id="GO:0045150">
    <property type="term" value="P:acetoin catabolic process"/>
    <property type="evidence" value="ECO:0007669"/>
    <property type="project" value="InterPro"/>
</dbReference>
<dbReference type="EMBL" id="QQAY01000003">
    <property type="protein sequence ID" value="RDI44300.1"/>
    <property type="molecule type" value="Genomic_DNA"/>
</dbReference>
<evidence type="ECO:0000259" key="1">
    <source>
        <dbReference type="Pfam" id="PF00583"/>
    </source>
</evidence>
<dbReference type="InterPro" id="IPR000182">
    <property type="entry name" value="GNAT_dom"/>
</dbReference>
<dbReference type="Gene3D" id="3.40.630.30">
    <property type="match status" value="1"/>
</dbReference>
<proteinExistence type="predicted"/>
<comment type="caution">
    <text evidence="2">The sequence shown here is derived from an EMBL/GenBank/DDBJ whole genome shotgun (WGS) entry which is preliminary data.</text>
</comment>
<dbReference type="CDD" id="cd04301">
    <property type="entry name" value="NAT_SF"/>
    <property type="match status" value="1"/>
</dbReference>
<evidence type="ECO:0000313" key="3">
    <source>
        <dbReference type="Proteomes" id="UP000255326"/>
    </source>
</evidence>
<dbReference type="PIRSF" id="PIRSF021278">
    <property type="entry name" value="AcuA"/>
    <property type="match status" value="1"/>
</dbReference>
<reference evidence="2 3" key="1">
    <citation type="submission" date="2018-07" db="EMBL/GenBank/DDBJ databases">
        <title>Genomic Encyclopedia of Type Strains, Phase IV (KMG-IV): sequencing the most valuable type-strain genomes for metagenomic binning, comparative biology and taxonomic classification.</title>
        <authorList>
            <person name="Goeker M."/>
        </authorList>
    </citation>
    <scope>NUCLEOTIDE SEQUENCE [LARGE SCALE GENOMIC DNA]</scope>
    <source>
        <strain evidence="2 3">DSM 25281</strain>
    </source>
</reference>
<dbReference type="AlphaFoldDB" id="A0A370GLR9"/>
<sequence length="241" mass="28020">MKTLYCYLYLYNDRVMNFISLIEKTLEGGDSMEHKKTYNVMELKTAKGNLTIEGPISPKQLEEMEFHEDLTSFRPPHQQHKALIEIAGLPEGRIIAARDHNTVVGYVTYLYPDPLERWSHGKMENLIELGAIEVIPKYRGSSVGKNLLKVSMMDQAMEDYIIITTEYYWHWDLKGTGLNVWEYRKVMEKMMNAGGLVWYATDDPEISSHPANCLMARIGSRIDADSVQQFDKLRFMNRFMY</sequence>
<feature type="domain" description="N-acetyltransferase" evidence="1">
    <location>
        <begin position="67"/>
        <end position="150"/>
    </location>
</feature>
<protein>
    <submittedName>
        <fullName evidence="2">Acetoin utilization protein AcuA</fullName>
    </submittedName>
</protein>
<gene>
    <name evidence="2" type="ORF">DFR59_103372</name>
</gene>
<dbReference type="GO" id="GO:0019152">
    <property type="term" value="F:acetoin dehydrogenase (NAD+) activity"/>
    <property type="evidence" value="ECO:0007669"/>
    <property type="project" value="InterPro"/>
</dbReference>